<reference evidence="1" key="1">
    <citation type="submission" date="2022-10" db="EMBL/GenBank/DDBJ databases">
        <title>Culturing micro-colonial fungi from biological soil crusts in the Mojave desert and describing Neophaeococcomyces mojavensis, and introducing the new genera and species Taxawa tesnikishii.</title>
        <authorList>
            <person name="Kurbessoian T."/>
            <person name="Stajich J.E."/>
        </authorList>
    </citation>
    <scope>NUCLEOTIDE SEQUENCE</scope>
    <source>
        <strain evidence="1">JES_115</strain>
    </source>
</reference>
<dbReference type="Proteomes" id="UP001172680">
    <property type="component" value="Unassembled WGS sequence"/>
</dbReference>
<accession>A0ACC2YSG1</accession>
<name>A0ACC2YSG1_9PEZI</name>
<dbReference type="EMBL" id="JAPDRP010000021">
    <property type="protein sequence ID" value="KAJ9638282.1"/>
    <property type="molecule type" value="Genomic_DNA"/>
</dbReference>
<organism evidence="1 2">
    <name type="scientific">Coniosporium tulheliwenetii</name>
    <dbReference type="NCBI Taxonomy" id="3383036"/>
    <lineage>
        <taxon>Eukaryota</taxon>
        <taxon>Fungi</taxon>
        <taxon>Dikarya</taxon>
        <taxon>Ascomycota</taxon>
        <taxon>Pezizomycotina</taxon>
        <taxon>Dothideomycetes</taxon>
        <taxon>Dothideomycetes incertae sedis</taxon>
        <taxon>Coniosporium</taxon>
    </lineage>
</organism>
<keyword evidence="2" id="KW-1185">Reference proteome</keyword>
<evidence type="ECO:0000313" key="2">
    <source>
        <dbReference type="Proteomes" id="UP001172680"/>
    </source>
</evidence>
<proteinExistence type="predicted"/>
<gene>
    <name evidence="1" type="ORF">H2199_006969</name>
</gene>
<protein>
    <submittedName>
        <fullName evidence="1">Uncharacterized protein</fullName>
    </submittedName>
</protein>
<comment type="caution">
    <text evidence="1">The sequence shown here is derived from an EMBL/GenBank/DDBJ whole genome shotgun (WGS) entry which is preliminary data.</text>
</comment>
<sequence length="665" mass="74513">MRSQENEIQTGIRNGEDPAQDARNAYSAGHLAALAQGERARTSGSTSDLKEAYFMEAFAQHFLTDLFSTGHMRTPRRVLHEPYSDVDPPPDGPDYPDLDLWPADACAQIMHNEDSANGLWVSNSLGETWAAYGDRQLWSDYVPLFEWSATDPDILRRRANLDERNISAFKEYSISSLGDREWQRILDTIQNSSVVQSMHPFTLSFLSSTKVWHFRSPNDDTLIVNNYGPVDAAEFEKYWSMEAQYNIQLPQIAGSTSWASVQSLGHGIHSLVGRLRPPNKEFTTARHIAVRAVQDEKGASVELAWVQHVKDQDDAWTLGDIVYGRFSRDSRDVAMIKHWFTGPRGTTKLELWVIAASLNTPPIRVDPNLPCTPMNFLLGYKMHTRDNHETFVGFGYNNISSTSTWQFFSWSSNYSKRHVSTVSEAIGVPAQALLSGSLGASDGDNRIIRIFYGQDHPNPDSLDIDILHPVRSSSGRVSIPDPPISRSFPVTWEAVSEEDYLFWFLSDVNQDGRIDLVALVSLENQFTVLVFPGLRNGTFGTPVVSEITLDPDRGSLMSAPWMRIIKVSQAEYTYTSGSRNVANDRTKGLDYDSQQPIRSFDSQTTDAAIMMFFDNYGILGTRLLAPVRSAGTYFYELKGQTPSIAGQPTQAIGWRGREAVGFVFN</sequence>
<evidence type="ECO:0000313" key="1">
    <source>
        <dbReference type="EMBL" id="KAJ9638282.1"/>
    </source>
</evidence>